<reference evidence="9 10" key="1">
    <citation type="journal article" date="2017" name="Eur. J. Clin. Microbiol. Infect. Dis.">
        <title>Uncommonly isolated clinical Pseudomonas: identification and phylogenetic assignation.</title>
        <authorList>
            <person name="Mulet M."/>
            <person name="Gomila M."/>
            <person name="Ramirez A."/>
            <person name="Cardew S."/>
            <person name="Moore E.R."/>
            <person name="Lalucat J."/>
            <person name="Garcia-Valdes E."/>
        </authorList>
    </citation>
    <scope>NUCLEOTIDE SEQUENCE [LARGE SCALE GENOMIC DNA]</scope>
    <source>
        <strain evidence="9 10">SD129</strain>
    </source>
</reference>
<dbReference type="SUPFAM" id="SSF103473">
    <property type="entry name" value="MFS general substrate transporter"/>
    <property type="match status" value="1"/>
</dbReference>
<evidence type="ECO:0000256" key="1">
    <source>
        <dbReference type="ARBA" id="ARBA00004651"/>
    </source>
</evidence>
<name>A0A5R9QFZ4_9GAMM</name>
<dbReference type="AlphaFoldDB" id="A0A5R9QFZ4"/>
<feature type="transmembrane region" description="Helical" evidence="7">
    <location>
        <begin position="161"/>
        <end position="183"/>
    </location>
</feature>
<feature type="transmembrane region" description="Helical" evidence="7">
    <location>
        <begin position="9"/>
        <end position="33"/>
    </location>
</feature>
<organism evidence="9 10">
    <name type="scientific">Stutzerimonas nosocomialis</name>
    <dbReference type="NCBI Taxonomy" id="1056496"/>
    <lineage>
        <taxon>Bacteria</taxon>
        <taxon>Pseudomonadati</taxon>
        <taxon>Pseudomonadota</taxon>
        <taxon>Gammaproteobacteria</taxon>
        <taxon>Pseudomonadales</taxon>
        <taxon>Pseudomonadaceae</taxon>
        <taxon>Stutzerimonas</taxon>
    </lineage>
</organism>
<evidence type="ECO:0000256" key="2">
    <source>
        <dbReference type="ARBA" id="ARBA00022448"/>
    </source>
</evidence>
<dbReference type="InterPro" id="IPR036259">
    <property type="entry name" value="MFS_trans_sf"/>
</dbReference>
<feature type="domain" description="Major facilitator superfamily (MFS) profile" evidence="8">
    <location>
        <begin position="11"/>
        <end position="491"/>
    </location>
</feature>
<evidence type="ECO:0000256" key="7">
    <source>
        <dbReference type="SAM" id="Phobius"/>
    </source>
</evidence>
<dbReference type="PROSITE" id="PS50850">
    <property type="entry name" value="MFS"/>
    <property type="match status" value="1"/>
</dbReference>
<comment type="subcellular location">
    <subcellularLocation>
        <location evidence="1">Cell membrane</location>
        <topology evidence="1">Multi-pass membrane protein</topology>
    </subcellularLocation>
</comment>
<gene>
    <name evidence="9" type="ORF">DN820_07255</name>
</gene>
<dbReference type="InterPro" id="IPR011701">
    <property type="entry name" value="MFS"/>
</dbReference>
<feature type="transmembrane region" description="Helical" evidence="7">
    <location>
        <begin position="77"/>
        <end position="94"/>
    </location>
</feature>
<feature type="transmembrane region" description="Helical" evidence="7">
    <location>
        <begin position="331"/>
        <end position="349"/>
    </location>
</feature>
<dbReference type="Pfam" id="PF07690">
    <property type="entry name" value="MFS_1"/>
    <property type="match status" value="1"/>
</dbReference>
<feature type="transmembrane region" description="Helical" evidence="7">
    <location>
        <begin position="264"/>
        <end position="282"/>
    </location>
</feature>
<dbReference type="Gene3D" id="1.20.1720.10">
    <property type="entry name" value="Multidrug resistance protein D"/>
    <property type="match status" value="1"/>
</dbReference>
<proteinExistence type="predicted"/>
<dbReference type="GO" id="GO:0022857">
    <property type="term" value="F:transmembrane transporter activity"/>
    <property type="evidence" value="ECO:0007669"/>
    <property type="project" value="InterPro"/>
</dbReference>
<dbReference type="PANTHER" id="PTHR42718">
    <property type="entry name" value="MAJOR FACILITATOR SUPERFAMILY MULTIDRUG TRANSPORTER MFSC"/>
    <property type="match status" value="1"/>
</dbReference>
<keyword evidence="3" id="KW-1003">Cell membrane</keyword>
<feature type="transmembrane region" description="Helical" evidence="7">
    <location>
        <begin position="397"/>
        <end position="418"/>
    </location>
</feature>
<accession>A0A5R9QFZ4</accession>
<evidence type="ECO:0000256" key="3">
    <source>
        <dbReference type="ARBA" id="ARBA00022475"/>
    </source>
</evidence>
<feature type="transmembrane region" description="Helical" evidence="7">
    <location>
        <begin position="100"/>
        <end position="123"/>
    </location>
</feature>
<feature type="transmembrane region" description="Helical" evidence="7">
    <location>
        <begin position="361"/>
        <end position="385"/>
    </location>
</feature>
<keyword evidence="4 7" id="KW-0812">Transmembrane</keyword>
<evidence type="ECO:0000313" key="10">
    <source>
        <dbReference type="Proteomes" id="UP000306753"/>
    </source>
</evidence>
<dbReference type="RefSeq" id="WP_138411293.1">
    <property type="nucleotide sequence ID" value="NZ_QLAG01000007.1"/>
</dbReference>
<evidence type="ECO:0000259" key="8">
    <source>
        <dbReference type="PROSITE" id="PS50850"/>
    </source>
</evidence>
<evidence type="ECO:0000256" key="4">
    <source>
        <dbReference type="ARBA" id="ARBA00022692"/>
    </source>
</evidence>
<comment type="caution">
    <text evidence="9">The sequence shown here is derived from an EMBL/GenBank/DDBJ whole genome shotgun (WGS) entry which is preliminary data.</text>
</comment>
<feature type="transmembrane region" description="Helical" evidence="7">
    <location>
        <begin position="48"/>
        <end position="65"/>
    </location>
</feature>
<dbReference type="Gene3D" id="1.20.1250.20">
    <property type="entry name" value="MFS general substrate transporter like domains"/>
    <property type="match status" value="1"/>
</dbReference>
<feature type="transmembrane region" description="Helical" evidence="7">
    <location>
        <begin position="226"/>
        <end position="244"/>
    </location>
</feature>
<keyword evidence="5 7" id="KW-1133">Transmembrane helix</keyword>
<feature type="transmembrane region" description="Helical" evidence="7">
    <location>
        <begin position="465"/>
        <end position="487"/>
    </location>
</feature>
<evidence type="ECO:0000256" key="6">
    <source>
        <dbReference type="ARBA" id="ARBA00023136"/>
    </source>
</evidence>
<feature type="transmembrane region" description="Helical" evidence="7">
    <location>
        <begin position="195"/>
        <end position="214"/>
    </location>
</feature>
<dbReference type="Proteomes" id="UP000306753">
    <property type="component" value="Unassembled WGS sequence"/>
</dbReference>
<feature type="transmembrane region" description="Helical" evidence="7">
    <location>
        <begin position="135"/>
        <end position="155"/>
    </location>
</feature>
<protein>
    <submittedName>
        <fullName evidence="9">MFS transporter</fullName>
    </submittedName>
</protein>
<dbReference type="GO" id="GO:0005886">
    <property type="term" value="C:plasma membrane"/>
    <property type="evidence" value="ECO:0007669"/>
    <property type="project" value="UniProtKB-SubCell"/>
</dbReference>
<keyword evidence="10" id="KW-1185">Reference proteome</keyword>
<evidence type="ECO:0000256" key="5">
    <source>
        <dbReference type="ARBA" id="ARBA00022989"/>
    </source>
</evidence>
<dbReference type="CDD" id="cd17321">
    <property type="entry name" value="MFS_MMR_MDR_like"/>
    <property type="match status" value="1"/>
</dbReference>
<feature type="transmembrane region" description="Helical" evidence="7">
    <location>
        <begin position="302"/>
        <end position="324"/>
    </location>
</feature>
<keyword evidence="6 7" id="KW-0472">Membrane</keyword>
<dbReference type="InterPro" id="IPR020846">
    <property type="entry name" value="MFS_dom"/>
</dbReference>
<dbReference type="PANTHER" id="PTHR42718:SF47">
    <property type="entry name" value="METHYL VIOLOGEN RESISTANCE PROTEIN SMVA"/>
    <property type="match status" value="1"/>
</dbReference>
<dbReference type="EMBL" id="QLAG01000007">
    <property type="protein sequence ID" value="TLX64106.1"/>
    <property type="molecule type" value="Genomic_DNA"/>
</dbReference>
<sequence>MPNAKTGRWLVLAIVSSALLMIVIDMTVLYTALPSLTHDLQANASEKLWIVNSYALVVSGLLLGMGTLGDRLGHRRLFIAGLWVFGVASLAAAFSPSPGWLIAARALLGVGAAMMMPATLSIIRLTFEDERERSLAIGIWAAIASGGAAFGPVIGGALLEHFWWGSVFLINVPIVVLALVLALRLIPARPGNPERAWDLLGSIQAMVGLVALAYAIKGSSMREPSIGAVLAAAVVGTLALALFVRRQRRSPQPMVDFSIFRNRVVSAGVAAALVAAAALMGMELVLSQRLQLVLGLSPLEAGLAILPLPLAAFVSGPLTGLMLPRIGNARVLFGALAVSAVGMAAYLLVRDGGLVSQIASLAILGAGLGATMTAASSSIMLGAPAEQAGMAASIEEVSYELGGALGITLMGSLASVLYSRALAMTDPALPAKAYGSLDEAYLLAEGMSPPAAAALHGLAKGAFDAGFDGVVMVCAALLGLTAVIIWLRQRP</sequence>
<evidence type="ECO:0000313" key="9">
    <source>
        <dbReference type="EMBL" id="TLX64106.1"/>
    </source>
</evidence>
<keyword evidence="2" id="KW-0813">Transport</keyword>